<dbReference type="SMART" id="SM00976">
    <property type="entry name" value="Telo_bind"/>
    <property type="match status" value="1"/>
</dbReference>
<dbReference type="GO" id="GO:0032210">
    <property type="term" value="P:regulation of telomere maintenance via telomerase"/>
    <property type="evidence" value="ECO:0007669"/>
    <property type="project" value="TreeGrafter"/>
</dbReference>
<dbReference type="Pfam" id="PF02765">
    <property type="entry name" value="POT1"/>
    <property type="match status" value="1"/>
</dbReference>
<protein>
    <recommendedName>
        <fullName evidence="4">Protection of telomeres protein 1</fullName>
    </recommendedName>
</protein>
<comment type="subcellular location">
    <subcellularLocation>
        <location evidence="2">Chromosome</location>
        <location evidence="2">Telomere</location>
    </subcellularLocation>
    <subcellularLocation>
        <location evidence="1">Nucleus</location>
    </subcellularLocation>
</comment>
<evidence type="ECO:0000313" key="10">
    <source>
        <dbReference type="EMBL" id="OUS47879.1"/>
    </source>
</evidence>
<evidence type="ECO:0000256" key="4">
    <source>
        <dbReference type="ARBA" id="ARBA00015253"/>
    </source>
</evidence>
<dbReference type="Pfam" id="PF16686">
    <property type="entry name" value="POT1PC"/>
    <property type="match status" value="1"/>
</dbReference>
<organism evidence="10">
    <name type="scientific">Ostreococcus tauri</name>
    <name type="common">Marine green alga</name>
    <dbReference type="NCBI Taxonomy" id="70448"/>
    <lineage>
        <taxon>Eukaryota</taxon>
        <taxon>Viridiplantae</taxon>
        <taxon>Chlorophyta</taxon>
        <taxon>Mamiellophyceae</taxon>
        <taxon>Mamiellales</taxon>
        <taxon>Bathycoccaceae</taxon>
        <taxon>Ostreococcus</taxon>
    </lineage>
</organism>
<dbReference type="AlphaFoldDB" id="A0A1Y5IE53"/>
<comment type="similarity">
    <text evidence="3">Belongs to the telombin family.</text>
</comment>
<dbReference type="GO" id="GO:0098505">
    <property type="term" value="F:G-rich strand telomeric DNA binding"/>
    <property type="evidence" value="ECO:0007669"/>
    <property type="project" value="TreeGrafter"/>
</dbReference>
<dbReference type="CDD" id="cd04497">
    <property type="entry name" value="hPOT1_OB1_like"/>
    <property type="match status" value="1"/>
</dbReference>
<evidence type="ECO:0000256" key="8">
    <source>
        <dbReference type="ARBA" id="ARBA00023242"/>
    </source>
</evidence>
<dbReference type="InterPro" id="IPR032042">
    <property type="entry name" value="POT1PC"/>
</dbReference>
<dbReference type="InterPro" id="IPR057620">
    <property type="entry name" value="POT1A/B-like_OB"/>
</dbReference>
<dbReference type="eggNOG" id="KOG4757">
    <property type="taxonomic scope" value="Eukaryota"/>
</dbReference>
<proteinExistence type="inferred from homology"/>
<reference evidence="10" key="1">
    <citation type="submission" date="2017-04" db="EMBL/GenBank/DDBJ databases">
        <title>Population genomics of picophytoplankton unveils novel chromosome hypervariability.</title>
        <authorList>
            <consortium name="DOE Joint Genome Institute"/>
            <person name="Blanc-Mathieu R."/>
            <person name="Krasovec M."/>
            <person name="Hebrard M."/>
            <person name="Yau S."/>
            <person name="Desgranges E."/>
            <person name="Martin J."/>
            <person name="Schackwitz W."/>
            <person name="Kuo A."/>
            <person name="Salin G."/>
            <person name="Donnadieu C."/>
            <person name="Desdevises Y."/>
            <person name="Sanchez-Ferandin S."/>
            <person name="Moreau H."/>
            <person name="Rivals E."/>
            <person name="Grigoriev I.V."/>
            <person name="Grimsley N."/>
            <person name="Eyre-Walker A."/>
            <person name="Piganeau G."/>
        </authorList>
    </citation>
    <scope>NUCLEOTIDE SEQUENCE [LARGE SCALE GENOMIC DNA]</scope>
    <source>
        <strain evidence="10">RCC 1115</strain>
    </source>
</reference>
<gene>
    <name evidence="10" type="ORF">BE221DRAFT_70121</name>
</gene>
<dbReference type="InterPro" id="IPR012340">
    <property type="entry name" value="NA-bd_OB-fold"/>
</dbReference>
<dbReference type="Gene3D" id="2.40.50.140">
    <property type="entry name" value="Nucleic acid-binding proteins"/>
    <property type="match status" value="2"/>
</dbReference>
<evidence type="ECO:0000259" key="9">
    <source>
        <dbReference type="SMART" id="SM00976"/>
    </source>
</evidence>
<sequence>MPEAAMRYKTCEETWRERCEVTAEQKQYVNVYGVVRDATAVSKTRGSDSKMTLKVYDETTPTEAMKFGGRDADDIPSELTIVFFDQNPFELPRPADGDVIRIHRLQAQLWEGRPQFVAKTGSMLQYGHSKTSWCLFRGDDDSEEPYSQSSVKASNPDVKRVQALRAYARKAKTMPFMNEFGNAAGGDTKMRRICDIKEKEFFDIYCLILDAHFVEGTEGCYVMYVWDGTDAPPLPSSMTTSLSSTREDIPIDERDFQVQSELDKRKFYPHGFNLGGQDIVPEGEMNTALPLIGTALPVFMHSDKLEVDEIPAPGEWVKIRNLNTQIVRGQLQGFVRRETSFIRNKTPLQPLLDAYTLRKGENVVTSWGMPGHSTTLTVTKHPNMRYSTIREMLMMKPPMRHKLRVIVRGVSPNLVDMCQPGKGGTYEFGVRFRIIDGTDSVDVNLCGEEAKQFFHNVVPMNLKKPSATRERLNNMLSTLLKHDSIEDSAAWIDLCVMQYIVRDGKTARRAFQVFGTSMI</sequence>
<keyword evidence="8" id="KW-0539">Nucleus</keyword>
<dbReference type="GO" id="GO:0000783">
    <property type="term" value="C:nuclear telomere cap complex"/>
    <property type="evidence" value="ECO:0007669"/>
    <property type="project" value="TreeGrafter"/>
</dbReference>
<dbReference type="Proteomes" id="UP000195557">
    <property type="component" value="Unassembled WGS sequence"/>
</dbReference>
<dbReference type="Pfam" id="PF25507">
    <property type="entry name" value="OB_POT1A"/>
    <property type="match status" value="1"/>
</dbReference>
<evidence type="ECO:0000256" key="6">
    <source>
        <dbReference type="ARBA" id="ARBA00022895"/>
    </source>
</evidence>
<keyword evidence="5" id="KW-0158">Chromosome</keyword>
<dbReference type="InterPro" id="IPR011564">
    <property type="entry name" value="Telomer_end-bd_POT1/Cdc13"/>
</dbReference>
<dbReference type="GO" id="GO:0010521">
    <property type="term" value="F:telomerase inhibitor activity"/>
    <property type="evidence" value="ECO:0007669"/>
    <property type="project" value="TreeGrafter"/>
</dbReference>
<feature type="domain" description="Telomeric single stranded DNA binding POT1/Cdc13" evidence="9">
    <location>
        <begin position="18"/>
        <end position="169"/>
    </location>
</feature>
<keyword evidence="6" id="KW-0779">Telomere</keyword>
<dbReference type="PANTHER" id="PTHR14513:SF0">
    <property type="entry name" value="PROTECTION OF TELOMERES PROTEIN 1"/>
    <property type="match status" value="1"/>
</dbReference>
<keyword evidence="7" id="KW-0238">DNA-binding</keyword>
<evidence type="ECO:0000256" key="2">
    <source>
        <dbReference type="ARBA" id="ARBA00004574"/>
    </source>
</evidence>
<name>A0A1Y5IE53_OSTTA</name>
<dbReference type="InterPro" id="IPR028389">
    <property type="entry name" value="POT1"/>
</dbReference>
<evidence type="ECO:0000256" key="1">
    <source>
        <dbReference type="ARBA" id="ARBA00004123"/>
    </source>
</evidence>
<dbReference type="SUPFAM" id="SSF50249">
    <property type="entry name" value="Nucleic acid-binding proteins"/>
    <property type="match status" value="2"/>
</dbReference>
<dbReference type="GO" id="GO:0016233">
    <property type="term" value="P:telomere capping"/>
    <property type="evidence" value="ECO:0007669"/>
    <property type="project" value="TreeGrafter"/>
</dbReference>
<accession>A0A1Y5IE53</accession>
<evidence type="ECO:0000256" key="5">
    <source>
        <dbReference type="ARBA" id="ARBA00022454"/>
    </source>
</evidence>
<dbReference type="PANTHER" id="PTHR14513">
    <property type="entry name" value="PROTECTION OF TELOMERES 1"/>
    <property type="match status" value="1"/>
</dbReference>
<dbReference type="EMBL" id="KZ155776">
    <property type="protein sequence ID" value="OUS47879.1"/>
    <property type="molecule type" value="Genomic_DNA"/>
</dbReference>
<evidence type="ECO:0000256" key="3">
    <source>
        <dbReference type="ARBA" id="ARBA00008442"/>
    </source>
</evidence>
<evidence type="ECO:0000256" key="7">
    <source>
        <dbReference type="ARBA" id="ARBA00023125"/>
    </source>
</evidence>